<evidence type="ECO:0000256" key="1">
    <source>
        <dbReference type="SAM" id="MobiDB-lite"/>
    </source>
</evidence>
<dbReference type="STRING" id="27342.A0A0H2RF78"/>
<feature type="signal peptide" evidence="3">
    <location>
        <begin position="1"/>
        <end position="29"/>
    </location>
</feature>
<keyword evidence="3" id="KW-0732">Signal</keyword>
<feature type="region of interest" description="Disordered" evidence="1">
    <location>
        <begin position="828"/>
        <end position="893"/>
    </location>
</feature>
<feature type="transmembrane region" description="Helical" evidence="2">
    <location>
        <begin position="570"/>
        <end position="591"/>
    </location>
</feature>
<dbReference type="GO" id="GO:0055085">
    <property type="term" value="P:transmembrane transport"/>
    <property type="evidence" value="ECO:0007669"/>
    <property type="project" value="TreeGrafter"/>
</dbReference>
<feature type="domain" description="TRP C-terminal" evidence="4">
    <location>
        <begin position="240"/>
        <end position="686"/>
    </location>
</feature>
<name>A0A0H2RF78_9AGAM</name>
<evidence type="ECO:0000256" key="2">
    <source>
        <dbReference type="SAM" id="Phobius"/>
    </source>
</evidence>
<protein>
    <recommendedName>
        <fullName evidence="4">TRP C-terminal domain-containing protein</fullName>
    </recommendedName>
</protein>
<gene>
    <name evidence="5" type="ORF">SCHPADRAFT_999697</name>
</gene>
<feature type="compositionally biased region" description="Low complexity" evidence="1">
    <location>
        <begin position="940"/>
        <end position="952"/>
    </location>
</feature>
<dbReference type="OrthoDB" id="5312224at2759"/>
<feature type="transmembrane region" description="Helical" evidence="2">
    <location>
        <begin position="629"/>
        <end position="651"/>
    </location>
</feature>
<organism evidence="5 6">
    <name type="scientific">Schizopora paradoxa</name>
    <dbReference type="NCBI Taxonomy" id="27342"/>
    <lineage>
        <taxon>Eukaryota</taxon>
        <taxon>Fungi</taxon>
        <taxon>Dikarya</taxon>
        <taxon>Basidiomycota</taxon>
        <taxon>Agaricomycotina</taxon>
        <taxon>Agaricomycetes</taxon>
        <taxon>Hymenochaetales</taxon>
        <taxon>Schizoporaceae</taxon>
        <taxon>Schizopora</taxon>
    </lineage>
</organism>
<keyword evidence="6" id="KW-1185">Reference proteome</keyword>
<feature type="compositionally biased region" description="Pro residues" evidence="1">
    <location>
        <begin position="871"/>
        <end position="880"/>
    </location>
</feature>
<proteinExistence type="predicted"/>
<dbReference type="GO" id="GO:0016020">
    <property type="term" value="C:membrane"/>
    <property type="evidence" value="ECO:0007669"/>
    <property type="project" value="TreeGrafter"/>
</dbReference>
<feature type="transmembrane region" description="Helical" evidence="2">
    <location>
        <begin position="387"/>
        <end position="407"/>
    </location>
</feature>
<feature type="compositionally biased region" description="Low complexity" evidence="1">
    <location>
        <begin position="1060"/>
        <end position="1071"/>
    </location>
</feature>
<keyword evidence="2" id="KW-0472">Membrane</keyword>
<feature type="transmembrane region" description="Helical" evidence="2">
    <location>
        <begin position="193"/>
        <end position="214"/>
    </location>
</feature>
<dbReference type="PANTHER" id="PTHR31145:SF6">
    <property type="entry name" value="INTEGRAL MEMBRANE PROTEIN (AFU_ORTHOLOGUE AFUA_7G01610)"/>
    <property type="match status" value="1"/>
</dbReference>
<evidence type="ECO:0000313" key="6">
    <source>
        <dbReference type="Proteomes" id="UP000053477"/>
    </source>
</evidence>
<evidence type="ECO:0000259" key="4">
    <source>
        <dbReference type="Pfam" id="PF06011"/>
    </source>
</evidence>
<dbReference type="InterPro" id="IPR010308">
    <property type="entry name" value="TRP_C"/>
</dbReference>
<feature type="region of interest" description="Disordered" evidence="1">
    <location>
        <begin position="425"/>
        <end position="457"/>
    </location>
</feature>
<dbReference type="Proteomes" id="UP000053477">
    <property type="component" value="Unassembled WGS sequence"/>
</dbReference>
<feature type="compositionally biased region" description="Basic residues" evidence="1">
    <location>
        <begin position="987"/>
        <end position="997"/>
    </location>
</feature>
<sequence>MKHRPCSSSSTISFFLALFLSFFASIVAADPALLSFTECTEGNAIASNLKINISEVYGQVVTDDILGRHLNFTLIGNTGQEITPESNTTGLEATLFTSSSVLTFSVFSNSTFFCSSLVPPSPLPTPDAKNLFCPLAVGPLAFSAAVPLGDHSYELLTINTRLRVVDTSQPAIELACVDIAATPLNGQEKNGTLYGPALIIFWVSVGLAIAYWIIVGTARIVAAWDRGGSGPSRTLWSRIEGAGFMLASAISGEKLSGTPALLRFCTPSMRDIVFHTQFCASMGLVAVQWPLFAYPFFAQTSWSMLTYNVTLTQGGDADQKHWNPLTVQPYDPPSNFADQLNDSSSPIFLDPNAPNTLLMLPPNATNGIESFAAAVGLRPEDLFGNCLSIFLMIVAGTVILSLLIWLIDHFAASLFGRGDREERGLERGPAFRSPSKDADKSGISTSEEDGTEQGLLRTTSRPLTLTNTLGRSLWHYRIRPNSFHGNILHGNLVRLLMLFHLPVTLFSCYQFTTGRSDSTIASVVLAVLAFVVFSISLPLVLIIRLWNTATNKLYDETRTLMMLGPLYNHYGQGSQLFACMFFACNLIYGVTIGCGQKSGTAQAIVLLVTEVVSSLSTSVWLPWGRGAGMGLISFCFCVARIMVAVLLVILSPTVSIGTSAEGWVTNAILFILGLIYLAFILILVVKLIEASMRIFGRIPFDRSNHTLDSGFFGVLGLLNCLGRKRRRRRAQRRSPPDTRSSTIVLGSPSALKKDSTPRSSTNGPPSVLRPEHAFLPYREDTDDEGGYIMGSWQAFPQPGYGLVEDRAPSPPVEAAAVPPPTTKSGFTRLGGGKAHFDSPYAIQTSSPASTPKHEFPSTERIAPLPAQSIPSPSPTPPPPFRNVGAETPSNRSTVTVNHQVASGLPPGAMSPARPAGHVRTKSQTAIIEDASVFFTNLNEGASGNAPSSSGAATAQAPGTRDDPLLPPQILVEDDGGDSSDTTEPRKGHWFNFRKNRRMSASEATPMTPTTPEEPASARSEGSGAGRSFVVVRAKRPGSSGAEAQTKPARTKRPASADGQLLSPSLSDPSRS</sequence>
<evidence type="ECO:0000256" key="3">
    <source>
        <dbReference type="SAM" id="SignalP"/>
    </source>
</evidence>
<dbReference type="Pfam" id="PF06011">
    <property type="entry name" value="TRP"/>
    <property type="match status" value="1"/>
</dbReference>
<feature type="chain" id="PRO_5005201701" description="TRP C-terminal domain-containing protein" evidence="3">
    <location>
        <begin position="30"/>
        <end position="1071"/>
    </location>
</feature>
<feature type="compositionally biased region" description="Low complexity" evidence="1">
    <location>
        <begin position="1000"/>
        <end position="1027"/>
    </location>
</feature>
<keyword evidence="2" id="KW-1133">Transmembrane helix</keyword>
<feature type="region of interest" description="Disordered" evidence="1">
    <location>
        <begin position="938"/>
        <end position="1071"/>
    </location>
</feature>
<feature type="transmembrane region" description="Helical" evidence="2">
    <location>
        <begin position="492"/>
        <end position="511"/>
    </location>
</feature>
<dbReference type="AlphaFoldDB" id="A0A0H2RF78"/>
<feature type="transmembrane region" description="Helical" evidence="2">
    <location>
        <begin position="603"/>
        <end position="623"/>
    </location>
</feature>
<feature type="transmembrane region" description="Helical" evidence="2">
    <location>
        <begin position="663"/>
        <end position="685"/>
    </location>
</feature>
<dbReference type="InterPro" id="IPR040241">
    <property type="entry name" value="TRP_Flc/Pkd2-like"/>
</dbReference>
<keyword evidence="2" id="KW-0812">Transmembrane</keyword>
<dbReference type="PANTHER" id="PTHR31145">
    <property type="entry name" value="INTEGRAL MEMBRANE PROTEIN (AFU_ORTHOLOGUE AFUA_7G01610)"/>
    <property type="match status" value="1"/>
</dbReference>
<accession>A0A0H2RF78</accession>
<dbReference type="EMBL" id="KQ086032">
    <property type="protein sequence ID" value="KLO10237.1"/>
    <property type="molecule type" value="Genomic_DNA"/>
</dbReference>
<feature type="transmembrane region" description="Helical" evidence="2">
    <location>
        <begin position="523"/>
        <end position="546"/>
    </location>
</feature>
<feature type="region of interest" description="Disordered" evidence="1">
    <location>
        <begin position="726"/>
        <end position="772"/>
    </location>
</feature>
<dbReference type="InParanoid" id="A0A0H2RF78"/>
<reference evidence="5 6" key="1">
    <citation type="submission" date="2015-04" db="EMBL/GenBank/DDBJ databases">
        <title>Complete genome sequence of Schizopora paradoxa KUC8140, a cosmopolitan wood degrader in East Asia.</title>
        <authorList>
            <consortium name="DOE Joint Genome Institute"/>
            <person name="Min B."/>
            <person name="Park H."/>
            <person name="Jang Y."/>
            <person name="Kim J.-J."/>
            <person name="Kim K.H."/>
            <person name="Pangilinan J."/>
            <person name="Lipzen A."/>
            <person name="Riley R."/>
            <person name="Grigoriev I.V."/>
            <person name="Spatafora J.W."/>
            <person name="Choi I.-G."/>
        </authorList>
    </citation>
    <scope>NUCLEOTIDE SEQUENCE [LARGE SCALE GENOMIC DNA]</scope>
    <source>
        <strain evidence="5 6">KUC8140</strain>
    </source>
</reference>
<evidence type="ECO:0000313" key="5">
    <source>
        <dbReference type="EMBL" id="KLO10237.1"/>
    </source>
</evidence>